<evidence type="ECO:0000256" key="5">
    <source>
        <dbReference type="ARBA" id="ARBA00049026"/>
    </source>
</evidence>
<evidence type="ECO:0000259" key="9">
    <source>
        <dbReference type="Pfam" id="PF21478"/>
    </source>
</evidence>
<dbReference type="EC" id="1.4.4.2" evidence="7"/>
<dbReference type="InterPro" id="IPR049316">
    <property type="entry name" value="GDC-P_C"/>
</dbReference>
<dbReference type="GO" id="GO:0016594">
    <property type="term" value="F:glycine binding"/>
    <property type="evidence" value="ECO:0007669"/>
    <property type="project" value="TreeGrafter"/>
</dbReference>
<keyword evidence="3 6" id="KW-0663">Pyridoxal phosphate</keyword>
<evidence type="ECO:0000256" key="3">
    <source>
        <dbReference type="ARBA" id="ARBA00022898"/>
    </source>
</evidence>
<proteinExistence type="inferred from homology"/>
<dbReference type="FunFam" id="3.40.640.10:FF:000007">
    <property type="entry name" value="glycine dehydrogenase (Decarboxylating), mitochondrial"/>
    <property type="match status" value="1"/>
</dbReference>
<dbReference type="FunFam" id="3.40.640.10:FF:000005">
    <property type="entry name" value="Glycine dehydrogenase (decarboxylating), mitochondrial"/>
    <property type="match status" value="1"/>
</dbReference>
<evidence type="ECO:0000313" key="10">
    <source>
        <dbReference type="EMBL" id="CAJ2504136.1"/>
    </source>
</evidence>
<dbReference type="EMBL" id="CAUWAG010000006">
    <property type="protein sequence ID" value="CAJ2504136.1"/>
    <property type="molecule type" value="Genomic_DNA"/>
</dbReference>
<evidence type="ECO:0000259" key="8">
    <source>
        <dbReference type="Pfam" id="PF02347"/>
    </source>
</evidence>
<dbReference type="GO" id="GO:0030170">
    <property type="term" value="F:pyridoxal phosphate binding"/>
    <property type="evidence" value="ECO:0007669"/>
    <property type="project" value="TreeGrafter"/>
</dbReference>
<dbReference type="InterPro" id="IPR015422">
    <property type="entry name" value="PyrdxlP-dep_Trfase_small"/>
</dbReference>
<dbReference type="CDD" id="cd00613">
    <property type="entry name" value="GDC-P"/>
    <property type="match status" value="2"/>
</dbReference>
<feature type="domain" description="Glycine dehydrogenase C-terminal" evidence="9">
    <location>
        <begin position="891"/>
        <end position="1012"/>
    </location>
</feature>
<accession>A0AAI8VGJ1</accession>
<feature type="modified residue" description="N6-(pyridoxal phosphate)lysine" evidence="6">
    <location>
        <position position="817"/>
    </location>
</feature>
<comment type="caution">
    <text evidence="10">The sequence shown here is derived from an EMBL/GenBank/DDBJ whole genome shotgun (WGS) entry which is preliminary data.</text>
</comment>
<evidence type="ECO:0000256" key="6">
    <source>
        <dbReference type="PIRSR" id="PIRSR603437-50"/>
    </source>
</evidence>
<gene>
    <name evidence="10" type="ORF">KHLLAP_LOCUS4604</name>
</gene>
<dbReference type="InterPro" id="IPR015421">
    <property type="entry name" value="PyrdxlP-dep_Trfase_major"/>
</dbReference>
<dbReference type="Gene3D" id="3.40.640.10">
    <property type="entry name" value="Type I PLP-dependent aspartate aminotransferase-like (Major domain)"/>
    <property type="match status" value="2"/>
</dbReference>
<comment type="subunit">
    <text evidence="7">The glycine cleavage system is composed of four proteins: P, T, L and H.</text>
</comment>
<comment type="subcellular location">
    <subcellularLocation>
        <location evidence="7">Mitochondrion</location>
    </subcellularLocation>
</comment>
<keyword evidence="7" id="KW-0496">Mitochondrion</keyword>
<dbReference type="Gene3D" id="3.90.1150.10">
    <property type="entry name" value="Aspartate Aminotransferase, domain 1"/>
    <property type="match status" value="2"/>
</dbReference>
<dbReference type="SUPFAM" id="SSF53383">
    <property type="entry name" value="PLP-dependent transferases"/>
    <property type="match status" value="2"/>
</dbReference>
<dbReference type="NCBIfam" id="TIGR00461">
    <property type="entry name" value="gcvP"/>
    <property type="match status" value="1"/>
</dbReference>
<dbReference type="Pfam" id="PF21478">
    <property type="entry name" value="GcvP2_C"/>
    <property type="match status" value="1"/>
</dbReference>
<dbReference type="Proteomes" id="UP001295740">
    <property type="component" value="Unassembled WGS sequence"/>
</dbReference>
<comment type="catalytic activity">
    <reaction evidence="5 7">
        <text>N(6)-[(R)-lipoyl]-L-lysyl-[glycine-cleavage complex H protein] + glycine + H(+) = N(6)-[(R)-S(8)-aminomethyldihydrolipoyl]-L-lysyl-[glycine-cleavage complex H protein] + CO2</text>
        <dbReference type="Rhea" id="RHEA:24304"/>
        <dbReference type="Rhea" id="RHEA-COMP:10494"/>
        <dbReference type="Rhea" id="RHEA-COMP:10495"/>
        <dbReference type="ChEBI" id="CHEBI:15378"/>
        <dbReference type="ChEBI" id="CHEBI:16526"/>
        <dbReference type="ChEBI" id="CHEBI:57305"/>
        <dbReference type="ChEBI" id="CHEBI:83099"/>
        <dbReference type="ChEBI" id="CHEBI:83143"/>
        <dbReference type="EC" id="1.4.4.2"/>
    </reaction>
</comment>
<keyword evidence="7" id="KW-0809">Transit peptide</keyword>
<dbReference type="AlphaFoldDB" id="A0AAI8VGJ1"/>
<dbReference type="GO" id="GO:0004375">
    <property type="term" value="F:glycine dehydrogenase (decarboxylating) activity"/>
    <property type="evidence" value="ECO:0007669"/>
    <property type="project" value="UniProtKB-UniRule"/>
</dbReference>
<name>A0AAI8VGJ1_9PEZI</name>
<dbReference type="InterPro" id="IPR020581">
    <property type="entry name" value="GDC_P"/>
</dbReference>
<keyword evidence="4 7" id="KW-0560">Oxidoreductase</keyword>
<evidence type="ECO:0000256" key="7">
    <source>
        <dbReference type="RuleBase" id="RU364056"/>
    </source>
</evidence>
<dbReference type="FunFam" id="3.90.1150.10:FF:000007">
    <property type="entry name" value="Glycine dehydrogenase (decarboxylating), mitochondrial"/>
    <property type="match status" value="1"/>
</dbReference>
<dbReference type="InterPro" id="IPR049315">
    <property type="entry name" value="GDC-P_N"/>
</dbReference>
<dbReference type="GO" id="GO:0005739">
    <property type="term" value="C:mitochondrion"/>
    <property type="evidence" value="ECO:0007669"/>
    <property type="project" value="UniProtKB-SubCell"/>
</dbReference>
<dbReference type="NCBIfam" id="NF003346">
    <property type="entry name" value="PRK04366.1"/>
    <property type="match status" value="1"/>
</dbReference>
<sequence>MASVARAFPRRLGQLSAQSRVSSSLNSRLQRSSSWVCHRCAYKAVTTLTGRRAFSNTSMLSNSEDVNAVPHSTDAAASYAELDTFARRHIGPDDVDTAQMLKALLPPVDDLDAFVGQVIPPDIFSTRQMKINNKDETYTESSLIPRMEQFHNNNKLMKSFIGQGYYGTHTPPVIQRNVLENPAWYTSYTPYQPEISQGRLESLVNFQTMVTDLTALSIANASLLDEGTAAAEAMTLSMNALSTSRAKREGKTFVVSTSLHPQTVAVMRGRAEGFGIKILELDLAKEETTAEIEALGDDLVGVMAQYPDTYGQVGNHEALADLVHKQGALLSVATDLLALTVLKPPGEWGADIAFGSAQRFGVPMGFGGPHAAFFAVKDKHKRKIPGRLVGLSKDRLGHKAYRLALQTREQHIRREKATSNVCTSQALLANMSAFYGVYHGPEGLKAIAERVIRGARAVQSAAEALGLSTSKSKWDENGSVLFDTVIIDTGSPGKRASLLQLAYSRDVQFRVLDEQRVGVSIDETTTLDDLVRITGLLMNASNGSHVFDKEEASKMTHQYLSEHSGSLDIPDAFRRTTDFMTHPVFNTHHSETEMLRYIYHLQSKDLSLVHSMIPLGSCTMKLNATTEMSLITQPRFSQMHPFVPSKFAQGYNGLLRWFKGQLASITGMDSVSIQPNSGAQGEFAGLRAIRDYQKKHSEPGKDRDICLIPVSAHGTNPASAAMAGMRVVPIKCDTATGNLDVADLEAKCKQYEDQLGAIMVTYPSTFGVFEPEIKKVCQIVHDHGGQVYMDGANMNAQIGLCSPGEIGADVCHLNLHKTFCIPHGGGGPGVGPICVKKHLQPHLPGHPISSVGRMETSNGHSVSSARYGSASINLISWAYNTMMGAEGLRHATKITLLNANYILSRLKPHYSILYMNEHGRCAHEFILDVRPFSKSAGVEAIDIAKRLQDYGFHAPTMSWPVPNTLMIEPTESESKEELDRFVNALISIREEIREVEEGKVPRERNVLKMAPHTMQDLIMGDGEGKWERSYSREKAAYPLAWLKEKKFWPSVGRIDDTYGDLNLFCTCPPVEDTTGDTVETGKSWGVAS</sequence>
<dbReference type="Pfam" id="PF02347">
    <property type="entry name" value="GDC-P"/>
    <property type="match status" value="2"/>
</dbReference>
<comment type="function">
    <text evidence="7">The glycine cleavage system catalyzes the degradation of glycine.</text>
</comment>
<feature type="domain" description="Glycine cleavage system P-protein N-terminal" evidence="8">
    <location>
        <begin position="569"/>
        <end position="847"/>
    </location>
</feature>
<dbReference type="GO" id="GO:0005960">
    <property type="term" value="C:glycine cleavage complex"/>
    <property type="evidence" value="ECO:0007669"/>
    <property type="project" value="TreeGrafter"/>
</dbReference>
<keyword evidence="11" id="KW-1185">Reference proteome</keyword>
<dbReference type="PANTHER" id="PTHR11773:SF1">
    <property type="entry name" value="GLYCINE DEHYDROGENASE (DECARBOXYLATING), MITOCHONDRIAL"/>
    <property type="match status" value="1"/>
</dbReference>
<protein>
    <recommendedName>
        <fullName evidence="7">Glycine cleavage system P protein</fullName>
        <ecNumber evidence="7">1.4.4.2</ecNumber>
    </recommendedName>
</protein>
<feature type="domain" description="Glycine cleavage system P-protein N-terminal" evidence="8">
    <location>
        <begin position="87"/>
        <end position="533"/>
    </location>
</feature>
<comment type="cofactor">
    <cofactor evidence="1 6 7">
        <name>pyridoxal 5'-phosphate</name>
        <dbReference type="ChEBI" id="CHEBI:597326"/>
    </cofactor>
</comment>
<evidence type="ECO:0000256" key="2">
    <source>
        <dbReference type="ARBA" id="ARBA00010756"/>
    </source>
</evidence>
<evidence type="ECO:0000256" key="4">
    <source>
        <dbReference type="ARBA" id="ARBA00023002"/>
    </source>
</evidence>
<dbReference type="PANTHER" id="PTHR11773">
    <property type="entry name" value="GLYCINE DEHYDROGENASE, DECARBOXYLATING"/>
    <property type="match status" value="1"/>
</dbReference>
<dbReference type="GO" id="GO:0019464">
    <property type="term" value="P:glycine decarboxylation via glycine cleavage system"/>
    <property type="evidence" value="ECO:0007669"/>
    <property type="project" value="TreeGrafter"/>
</dbReference>
<evidence type="ECO:0000256" key="1">
    <source>
        <dbReference type="ARBA" id="ARBA00001933"/>
    </source>
</evidence>
<dbReference type="InterPro" id="IPR003437">
    <property type="entry name" value="GcvP"/>
</dbReference>
<organism evidence="10 11">
    <name type="scientific">Anthostomella pinea</name>
    <dbReference type="NCBI Taxonomy" id="933095"/>
    <lineage>
        <taxon>Eukaryota</taxon>
        <taxon>Fungi</taxon>
        <taxon>Dikarya</taxon>
        <taxon>Ascomycota</taxon>
        <taxon>Pezizomycotina</taxon>
        <taxon>Sordariomycetes</taxon>
        <taxon>Xylariomycetidae</taxon>
        <taxon>Xylariales</taxon>
        <taxon>Xylariaceae</taxon>
        <taxon>Anthostomella</taxon>
    </lineage>
</organism>
<reference evidence="10" key="1">
    <citation type="submission" date="2023-10" db="EMBL/GenBank/DDBJ databases">
        <authorList>
            <person name="Hackl T."/>
        </authorList>
    </citation>
    <scope>NUCLEOTIDE SEQUENCE</scope>
</reference>
<dbReference type="InterPro" id="IPR015424">
    <property type="entry name" value="PyrdxlP-dep_Trfase"/>
</dbReference>
<evidence type="ECO:0000313" key="11">
    <source>
        <dbReference type="Proteomes" id="UP001295740"/>
    </source>
</evidence>
<comment type="similarity">
    <text evidence="2 7">Belongs to the GcvP family.</text>
</comment>